<comment type="caution">
    <text evidence="2">The sequence shown here is derived from an EMBL/GenBank/DDBJ whole genome shotgun (WGS) entry which is preliminary data.</text>
</comment>
<keyword evidence="3" id="KW-1185">Reference proteome</keyword>
<evidence type="ECO:0000313" key="3">
    <source>
        <dbReference type="Proteomes" id="UP000274271"/>
    </source>
</evidence>
<name>A0A3P1CPT3_9BACT</name>
<evidence type="ECO:0000256" key="1">
    <source>
        <dbReference type="SAM" id="SignalP"/>
    </source>
</evidence>
<sequence>MKRLLISSFFALIVLTGFAQPKYGVASVPDEKMREIFEEVKTPYKYGIVLPQPDAGRLVDSPTIFRKGGNWYMTYIIFDGKGYETWLAKSDDLLSWTTLGKLLSFSDKDWDATQKAGYVALIDTEWGGLYEAEKYRNRYWLSYLGGSEKGYEAGRLGVGIASTNDLTKPQEATRLPQPVLSAVDEDARWYDNKTIYKSLVIRDKAKKTGYPFVMYYNAKGEKPDAEGKGFENIAMAVSSDMTHWKRYGQQPLITRKTGICGDAQIAKIGDLYVMFYFGAFWKPGAFERFAASYDLVNWTDWTGDDLIAPSEAYDKTYAHKPWVIKWNGVVYHFYNAVGDKGRVITVATSKDLGHSALGR</sequence>
<keyword evidence="1" id="KW-0732">Signal</keyword>
<dbReference type="SUPFAM" id="SSF75005">
    <property type="entry name" value="Arabinanase/levansucrase/invertase"/>
    <property type="match status" value="2"/>
</dbReference>
<gene>
    <name evidence="2" type="ORF">EHT87_10345</name>
</gene>
<accession>A0A3P1CPT3</accession>
<evidence type="ECO:0000313" key="2">
    <source>
        <dbReference type="EMBL" id="RRB14954.1"/>
    </source>
</evidence>
<dbReference type="Proteomes" id="UP000274271">
    <property type="component" value="Unassembled WGS sequence"/>
</dbReference>
<protein>
    <submittedName>
        <fullName evidence="2">Glycosylase</fullName>
    </submittedName>
</protein>
<reference evidence="2 3" key="1">
    <citation type="submission" date="2018-11" db="EMBL/GenBank/DDBJ databases">
        <authorList>
            <person name="Zhou Z."/>
            <person name="Wang G."/>
        </authorList>
    </citation>
    <scope>NUCLEOTIDE SEQUENCE [LARGE SCALE GENOMIC DNA]</scope>
    <source>
        <strain evidence="2 3">KCTC42998</strain>
    </source>
</reference>
<feature type="chain" id="PRO_5018256978" evidence="1">
    <location>
        <begin position="20"/>
        <end position="359"/>
    </location>
</feature>
<dbReference type="InterPro" id="IPR023296">
    <property type="entry name" value="Glyco_hydro_beta-prop_sf"/>
</dbReference>
<organism evidence="2 3">
    <name type="scientific">Larkinella knui</name>
    <dbReference type="NCBI Taxonomy" id="2025310"/>
    <lineage>
        <taxon>Bacteria</taxon>
        <taxon>Pseudomonadati</taxon>
        <taxon>Bacteroidota</taxon>
        <taxon>Cytophagia</taxon>
        <taxon>Cytophagales</taxon>
        <taxon>Spirosomataceae</taxon>
        <taxon>Larkinella</taxon>
    </lineage>
</organism>
<dbReference type="Gene3D" id="2.115.10.20">
    <property type="entry name" value="Glycosyl hydrolase domain, family 43"/>
    <property type="match status" value="2"/>
</dbReference>
<dbReference type="EMBL" id="RQJP01000002">
    <property type="protein sequence ID" value="RRB14954.1"/>
    <property type="molecule type" value="Genomic_DNA"/>
</dbReference>
<dbReference type="RefSeq" id="WP_124906556.1">
    <property type="nucleotide sequence ID" value="NZ_RQJP01000002.1"/>
</dbReference>
<feature type="signal peptide" evidence="1">
    <location>
        <begin position="1"/>
        <end position="19"/>
    </location>
</feature>
<dbReference type="OrthoDB" id="2534034at2"/>
<proteinExistence type="predicted"/>
<dbReference type="AlphaFoldDB" id="A0A3P1CPT3"/>